<evidence type="ECO:0000313" key="1">
    <source>
        <dbReference type="EMBL" id="TGD41584.1"/>
    </source>
</evidence>
<dbReference type="InterPro" id="IPR029058">
    <property type="entry name" value="AB_hydrolase_fold"/>
</dbReference>
<organism evidence="1 2">
    <name type="scientific">Pseudotabrizicola sediminis</name>
    <dbReference type="NCBI Taxonomy" id="2486418"/>
    <lineage>
        <taxon>Bacteria</taxon>
        <taxon>Pseudomonadati</taxon>
        <taxon>Pseudomonadota</taxon>
        <taxon>Alphaproteobacteria</taxon>
        <taxon>Rhodobacterales</taxon>
        <taxon>Paracoccaceae</taxon>
        <taxon>Pseudotabrizicola</taxon>
    </lineage>
</organism>
<dbReference type="InterPro" id="IPR008886">
    <property type="entry name" value="UPF0227/Esterase_YqiA"/>
</dbReference>
<protein>
    <recommendedName>
        <fullName evidence="3">Alpha/beta hydrolase family protein</fullName>
    </recommendedName>
</protein>
<gene>
    <name evidence="1" type="ORF">EEB11_17955</name>
</gene>
<dbReference type="EMBL" id="RPEM01000019">
    <property type="protein sequence ID" value="TGD41584.1"/>
    <property type="molecule type" value="Genomic_DNA"/>
</dbReference>
<proteinExistence type="predicted"/>
<accession>A0ABY2KH32</accession>
<reference evidence="1 2" key="1">
    <citation type="submission" date="2018-11" db="EMBL/GenBank/DDBJ databases">
        <title>Tabrizicola sp. isolated from sediment of alpine lake.</title>
        <authorList>
            <person name="Liu Z."/>
        </authorList>
    </citation>
    <scope>NUCLEOTIDE SEQUENCE [LARGE SCALE GENOMIC DNA]</scope>
    <source>
        <strain evidence="1 2">DRYC-M-16</strain>
    </source>
</reference>
<evidence type="ECO:0008006" key="3">
    <source>
        <dbReference type="Google" id="ProtNLM"/>
    </source>
</evidence>
<evidence type="ECO:0000313" key="2">
    <source>
        <dbReference type="Proteomes" id="UP000297741"/>
    </source>
</evidence>
<sequence>MVFEKYAARLKLHPDAIVVGTSLGGFYAAWLGAEFDRPFIAINPSIVPSKTLQA</sequence>
<dbReference type="Pfam" id="PF05728">
    <property type="entry name" value="UPF0227"/>
    <property type="match status" value="1"/>
</dbReference>
<keyword evidence="2" id="KW-1185">Reference proteome</keyword>
<dbReference type="Gene3D" id="3.40.50.1820">
    <property type="entry name" value="alpha/beta hydrolase"/>
    <property type="match status" value="1"/>
</dbReference>
<comment type="caution">
    <text evidence="1">The sequence shown here is derived from an EMBL/GenBank/DDBJ whole genome shotgun (WGS) entry which is preliminary data.</text>
</comment>
<name>A0ABY2KH32_9RHOB</name>
<dbReference type="RefSeq" id="WP_135433745.1">
    <property type="nucleotide sequence ID" value="NZ_RPEM01000019.1"/>
</dbReference>
<dbReference type="Proteomes" id="UP000297741">
    <property type="component" value="Unassembled WGS sequence"/>
</dbReference>